<dbReference type="GO" id="GO:0006298">
    <property type="term" value="P:mismatch repair"/>
    <property type="evidence" value="ECO:0007669"/>
    <property type="project" value="InterPro"/>
</dbReference>
<dbReference type="GO" id="GO:0004519">
    <property type="term" value="F:endonuclease activity"/>
    <property type="evidence" value="ECO:0007669"/>
    <property type="project" value="UniProtKB-KW"/>
</dbReference>
<dbReference type="OrthoDB" id="787040at2759"/>
<name>A0A5A7QB60_STRAF</name>
<proteinExistence type="predicted"/>
<dbReference type="GO" id="GO:0140664">
    <property type="term" value="F:ATP-dependent DNA damage sensor activity"/>
    <property type="evidence" value="ECO:0007669"/>
    <property type="project" value="InterPro"/>
</dbReference>
<evidence type="ECO:0000313" key="2">
    <source>
        <dbReference type="Proteomes" id="UP000325081"/>
    </source>
</evidence>
<evidence type="ECO:0000313" key="1">
    <source>
        <dbReference type="EMBL" id="GER42430.1"/>
    </source>
</evidence>
<dbReference type="Proteomes" id="UP000325081">
    <property type="component" value="Unassembled WGS sequence"/>
</dbReference>
<organism evidence="1 2">
    <name type="scientific">Striga asiatica</name>
    <name type="common">Asiatic witchweed</name>
    <name type="synonym">Buchnera asiatica</name>
    <dbReference type="NCBI Taxonomy" id="4170"/>
    <lineage>
        <taxon>Eukaryota</taxon>
        <taxon>Viridiplantae</taxon>
        <taxon>Streptophyta</taxon>
        <taxon>Embryophyta</taxon>
        <taxon>Tracheophyta</taxon>
        <taxon>Spermatophyta</taxon>
        <taxon>Magnoliopsida</taxon>
        <taxon>eudicotyledons</taxon>
        <taxon>Gunneridae</taxon>
        <taxon>Pentapetalae</taxon>
        <taxon>asterids</taxon>
        <taxon>lamiids</taxon>
        <taxon>Lamiales</taxon>
        <taxon>Orobanchaceae</taxon>
        <taxon>Buchnereae</taxon>
        <taxon>Striga</taxon>
    </lineage>
</organism>
<accession>A0A5A7QB60</accession>
<feature type="non-terminal residue" evidence="1">
    <location>
        <position position="188"/>
    </location>
</feature>
<dbReference type="AlphaFoldDB" id="A0A5A7QB60"/>
<dbReference type="InterPro" id="IPR045076">
    <property type="entry name" value="MutS"/>
</dbReference>
<dbReference type="GO" id="GO:0030983">
    <property type="term" value="F:mismatched DNA binding"/>
    <property type="evidence" value="ECO:0007669"/>
    <property type="project" value="InterPro"/>
</dbReference>
<dbReference type="EMBL" id="BKCP01006328">
    <property type="protein sequence ID" value="GER42430.1"/>
    <property type="molecule type" value="Genomic_DNA"/>
</dbReference>
<dbReference type="PANTHER" id="PTHR48466:SF1">
    <property type="entry name" value="SMR DOMAIN-CONTAINING PROTEIN"/>
    <property type="match status" value="1"/>
</dbReference>
<keyword evidence="2" id="KW-1185">Reference proteome</keyword>
<sequence>PPWASWRHVQHASRWAEVRARHAISWTRPPRPLDFSGIEDVSPIVDAAVSGEMLSIGELCSVSKMLRTARSLIERYHLRVIHKRAPPWASWRHVQHASRWAEVRARHAISWTRPPRPLDFSGIEDVSPIVDAAVSGEMLSIGELCSVSETLRSARSLIEQLKENEALILETTSYGIAAKSGHAAGGGG</sequence>
<gene>
    <name evidence="1" type="ORF">STAS_19217</name>
</gene>
<comment type="caution">
    <text evidence="1">The sequence shown here is derived from an EMBL/GenBank/DDBJ whole genome shotgun (WGS) entry which is preliminary data.</text>
</comment>
<dbReference type="PANTHER" id="PTHR48466">
    <property type="entry name" value="OS10G0509000 PROTEIN-RELATED"/>
    <property type="match status" value="1"/>
</dbReference>
<protein>
    <submittedName>
        <fullName evidence="1">DNA mismatch repair protein muts2</fullName>
    </submittedName>
</protein>
<feature type="non-terminal residue" evidence="1">
    <location>
        <position position="1"/>
    </location>
</feature>
<dbReference type="GO" id="GO:0005524">
    <property type="term" value="F:ATP binding"/>
    <property type="evidence" value="ECO:0007669"/>
    <property type="project" value="InterPro"/>
</dbReference>
<reference evidence="2" key="1">
    <citation type="journal article" date="2019" name="Curr. Biol.">
        <title>Genome Sequence of Striga asiatica Provides Insight into the Evolution of Plant Parasitism.</title>
        <authorList>
            <person name="Yoshida S."/>
            <person name="Kim S."/>
            <person name="Wafula E.K."/>
            <person name="Tanskanen J."/>
            <person name="Kim Y.M."/>
            <person name="Honaas L."/>
            <person name="Yang Z."/>
            <person name="Spallek T."/>
            <person name="Conn C.E."/>
            <person name="Ichihashi Y."/>
            <person name="Cheong K."/>
            <person name="Cui S."/>
            <person name="Der J.P."/>
            <person name="Gundlach H."/>
            <person name="Jiao Y."/>
            <person name="Hori C."/>
            <person name="Ishida J.K."/>
            <person name="Kasahara H."/>
            <person name="Kiba T."/>
            <person name="Kim M.S."/>
            <person name="Koo N."/>
            <person name="Laohavisit A."/>
            <person name="Lee Y.H."/>
            <person name="Lumba S."/>
            <person name="McCourt P."/>
            <person name="Mortimer J.C."/>
            <person name="Mutuku J.M."/>
            <person name="Nomura T."/>
            <person name="Sasaki-Sekimoto Y."/>
            <person name="Seto Y."/>
            <person name="Wang Y."/>
            <person name="Wakatake T."/>
            <person name="Sakakibara H."/>
            <person name="Demura T."/>
            <person name="Yamaguchi S."/>
            <person name="Yoneyama K."/>
            <person name="Manabe R.I."/>
            <person name="Nelson D.C."/>
            <person name="Schulman A.H."/>
            <person name="Timko M.P."/>
            <person name="dePamphilis C.W."/>
            <person name="Choi D."/>
            <person name="Shirasu K."/>
        </authorList>
    </citation>
    <scope>NUCLEOTIDE SEQUENCE [LARGE SCALE GENOMIC DNA]</scope>
    <source>
        <strain evidence="2">cv. UVA1</strain>
    </source>
</reference>